<protein>
    <submittedName>
        <fullName evidence="1">Uncharacterized protein</fullName>
    </submittedName>
</protein>
<reference evidence="1" key="1">
    <citation type="submission" date="2020-12" db="EMBL/GenBank/DDBJ databases">
        <authorList>
            <person name="Iha C."/>
        </authorList>
    </citation>
    <scope>NUCLEOTIDE SEQUENCE</scope>
</reference>
<dbReference type="PANTHER" id="PTHR15827:SF2">
    <property type="entry name" value="CYCLIN-DEPENDENT KINASE 2-INTERACTING PROTEIN"/>
    <property type="match status" value="1"/>
</dbReference>
<dbReference type="EMBL" id="CAJHUC010001075">
    <property type="protein sequence ID" value="CAD7699617.1"/>
    <property type="molecule type" value="Genomic_DNA"/>
</dbReference>
<dbReference type="PANTHER" id="PTHR15827">
    <property type="entry name" value="CYCLIN-DEPENDENT KINASE 2-INTERACTING PROTEIN"/>
    <property type="match status" value="1"/>
</dbReference>
<sequence>MSSGPTPAELRSWRKEAQRQIRLATNCLRGATRKWEAACAEGLDAARELSNALLTTRHLDALQVEELFDMPGLKAACTGKLERQQASAIAKIEAILGQLKDIVVEISQGCNNVHELTGKYSHIAAHVQRQPVFATLTFSIIDEMFLGAKAAYDAELLARTTVVDALKHVHTGTVDGATSEYGDLRKKLLIALLAWQTGVHLDVDEMKHVIEALTQEVHTT</sequence>
<gene>
    <name evidence="1" type="ORF">OSTQU699_LOCUS4976</name>
</gene>
<dbReference type="OrthoDB" id="515218at2759"/>
<comment type="caution">
    <text evidence="1">The sequence shown here is derived from an EMBL/GenBank/DDBJ whole genome shotgun (WGS) entry which is preliminary data.</text>
</comment>
<name>A0A8S1J0A9_9CHLO</name>
<dbReference type="AlphaFoldDB" id="A0A8S1J0A9"/>
<accession>A0A8S1J0A9</accession>
<evidence type="ECO:0000313" key="1">
    <source>
        <dbReference type="EMBL" id="CAD7699617.1"/>
    </source>
</evidence>
<dbReference type="Proteomes" id="UP000708148">
    <property type="component" value="Unassembled WGS sequence"/>
</dbReference>
<evidence type="ECO:0000313" key="2">
    <source>
        <dbReference type="Proteomes" id="UP000708148"/>
    </source>
</evidence>
<organism evidence="1 2">
    <name type="scientific">Ostreobium quekettii</name>
    <dbReference type="NCBI Taxonomy" id="121088"/>
    <lineage>
        <taxon>Eukaryota</taxon>
        <taxon>Viridiplantae</taxon>
        <taxon>Chlorophyta</taxon>
        <taxon>core chlorophytes</taxon>
        <taxon>Ulvophyceae</taxon>
        <taxon>TCBD clade</taxon>
        <taxon>Bryopsidales</taxon>
        <taxon>Ostreobineae</taxon>
        <taxon>Ostreobiaceae</taxon>
        <taxon>Ostreobium</taxon>
    </lineage>
</organism>
<proteinExistence type="predicted"/>
<keyword evidence="2" id="KW-1185">Reference proteome</keyword>